<protein>
    <submittedName>
        <fullName evidence="2">Synaptojanin 2 binding protein, isoform CRA_d</fullName>
    </submittedName>
</protein>
<gene>
    <name evidence="2 4" type="primary">Synj2bp</name>
    <name evidence="2" type="ORF">rCG_20876</name>
</gene>
<feature type="transmembrane region" description="Helical" evidence="1">
    <location>
        <begin position="20"/>
        <end position="39"/>
    </location>
</feature>
<accession>A6JDM7</accession>
<evidence type="ECO:0000313" key="4">
    <source>
        <dbReference type="RGD" id="69400"/>
    </source>
</evidence>
<dbReference type="RGD" id="69400">
    <property type="gene designation" value="Synj2bp"/>
</dbReference>
<organism evidence="2 3">
    <name type="scientific">Rattus norvegicus</name>
    <name type="common">Rat</name>
    <dbReference type="NCBI Taxonomy" id="10116"/>
    <lineage>
        <taxon>Eukaryota</taxon>
        <taxon>Metazoa</taxon>
        <taxon>Chordata</taxon>
        <taxon>Craniata</taxon>
        <taxon>Vertebrata</taxon>
        <taxon>Euteleostomi</taxon>
        <taxon>Mammalia</taxon>
        <taxon>Eutheria</taxon>
        <taxon>Euarchontoglires</taxon>
        <taxon>Glires</taxon>
        <taxon>Rodentia</taxon>
        <taxon>Myomorpha</taxon>
        <taxon>Muroidea</taxon>
        <taxon>Muridae</taxon>
        <taxon>Murinae</taxon>
        <taxon>Rattus</taxon>
    </lineage>
</organism>
<dbReference type="Proteomes" id="UP000234681">
    <property type="component" value="Chromosome 6"/>
</dbReference>
<evidence type="ECO:0000313" key="3">
    <source>
        <dbReference type="Proteomes" id="UP000234681"/>
    </source>
</evidence>
<evidence type="ECO:0000256" key="1">
    <source>
        <dbReference type="SAM" id="Phobius"/>
    </source>
</evidence>
<sequence>MYFSSCLDQQHSGGPVSGALLVSEAGVTALLWACFPLVFTSRLGNVF</sequence>
<reference evidence="3" key="1">
    <citation type="submission" date="2005-09" db="EMBL/GenBank/DDBJ databases">
        <authorList>
            <person name="Mural R.J."/>
            <person name="Li P.W."/>
            <person name="Adams M.D."/>
            <person name="Amanatides P.G."/>
            <person name="Baden-Tillson H."/>
            <person name="Barnstead M."/>
            <person name="Chin S.H."/>
            <person name="Dew I."/>
            <person name="Evans C.A."/>
            <person name="Ferriera S."/>
            <person name="Flanigan M."/>
            <person name="Fosler C."/>
            <person name="Glodek A."/>
            <person name="Gu Z."/>
            <person name="Holt R.A."/>
            <person name="Jennings D."/>
            <person name="Kraft C.L."/>
            <person name="Lu F."/>
            <person name="Nguyen T."/>
            <person name="Nusskern D.R."/>
            <person name="Pfannkoch C.M."/>
            <person name="Sitter C."/>
            <person name="Sutton G.G."/>
            <person name="Venter J.C."/>
            <person name="Wang Z."/>
            <person name="Woodage T."/>
            <person name="Zheng X.H."/>
            <person name="Zhong F."/>
        </authorList>
    </citation>
    <scope>NUCLEOTIDE SEQUENCE [LARGE SCALE GENOMIC DNA]</scope>
    <source>
        <strain>BN</strain>
        <strain evidence="3">Sprague-Dawley</strain>
    </source>
</reference>
<keyword evidence="1" id="KW-1133">Transmembrane helix</keyword>
<dbReference type="AlphaFoldDB" id="A6JDM7"/>
<name>A6JDM7_RAT</name>
<evidence type="ECO:0000313" key="2">
    <source>
        <dbReference type="EMBL" id="EDL81424.1"/>
    </source>
</evidence>
<proteinExistence type="predicted"/>
<dbReference type="EMBL" id="CH473982">
    <property type="protein sequence ID" value="EDL81424.1"/>
    <property type="molecule type" value="Genomic_DNA"/>
</dbReference>
<keyword evidence="1" id="KW-0472">Membrane</keyword>
<keyword evidence="1" id="KW-0812">Transmembrane</keyword>